<dbReference type="Gene3D" id="1.10.10.10">
    <property type="entry name" value="Winged helix-like DNA-binding domain superfamily/Winged helix DNA-binding domain"/>
    <property type="match status" value="1"/>
</dbReference>
<keyword evidence="6" id="KW-1185">Reference proteome</keyword>
<dbReference type="InterPro" id="IPR058852">
    <property type="entry name" value="HTH_77"/>
</dbReference>
<dbReference type="InterPro" id="IPR016032">
    <property type="entry name" value="Sig_transdc_resp-reg_C-effctor"/>
</dbReference>
<dbReference type="InterPro" id="IPR026000">
    <property type="entry name" value="Apc5_dom"/>
</dbReference>
<dbReference type="InterPro" id="IPR001867">
    <property type="entry name" value="OmpR/PhoB-type_DNA-bd"/>
</dbReference>
<sequence>MLVRLALDPGRMVATDELAAALWGAASPVDPANALQTLVSRLRRALGRPHGVESVPGGYRLDVPREAVDAHRFERLAAEGRRALEAGDPHTATRVLGQALALWRGQALADVADAPFAIGTAVRLEEARLTATEDHYAARIAAGEVAPAVAGLRELAARHPRRERVRGLLMRALAATGQRAEALAGYAEFSRELAEELGVDPGPELREIHLELLRAEPPAAPRRRGNLRTPLTSFVGRTTEIERITAQFKESRLVTLVGPGGAGKTRLATTVAADLPRGAWLVELASVADGGDVPAAVLAALGNPTFPNGGQAAKAGGPRDTMGGLFEALSSAETTLVLDNCEHVIDAAAHLAEELLGHCPRLRVLATSREPLGILGEALCPVPPLPLPEPGEPAGHSPAVRLFADRVAAVRPGFALDERTTAMAVEICRRLDGLPLAIELAAARMRSLTAEQVAARLDDRFRLLGGGSRTALPRHQTLRAVVAWSWDLLGDDERALAERLAVFPAGATLDAIEHVGGTLDLLSALVDKSLVQVAEGPRYRMLETIREYGQALLAERGELAGLRAAHAAYYLRLAETAEPYVRSGAQRPWVARLDAEHDNMLAALHWAAEAGDAATAVRLAAALGMYWTIRGDGTATTARIREALAVPGESPRRARLVITGIYLVSQILSNGVEDMQEVTGLLRRIADEADAEATDDPMLILLRPLFALFTDDTELGMRVVGSRIAHPDPWVRGSLLSLRAALLENEGRMAECRDDLVASVAALRESGERWALSMALTSLAETHSVFGAFPEAIAALEEAIRLTRELVPHADAGHQRVWLAGTRLRQGDVERARAELEAIAAPGNDETSPRNVAFALLDLGDLARHDGDLAAAERAYAESHRLLTGAPFVAPQFHALLRTAMGQLAVARGDPGTALAEAGKAFEYAMSARDMPVVARIAVLVAGATAARGDPRRAAGMLGASEQIRGAPDLFHLDVARITGRLSTELGRAAYDAAYAEGRALSREAALALVQGV</sequence>
<protein>
    <submittedName>
        <fullName evidence="5">AfsR/SARP family transcriptional regulator</fullName>
    </submittedName>
</protein>
<keyword evidence="2 3" id="KW-0238">DNA-binding</keyword>
<proteinExistence type="inferred from homology"/>
<dbReference type="GO" id="GO:0000160">
    <property type="term" value="P:phosphorelay signal transduction system"/>
    <property type="evidence" value="ECO:0007669"/>
    <property type="project" value="InterPro"/>
</dbReference>
<dbReference type="InterPro" id="IPR011990">
    <property type="entry name" value="TPR-like_helical_dom_sf"/>
</dbReference>
<dbReference type="Pfam" id="PF12862">
    <property type="entry name" value="ANAPC5"/>
    <property type="match status" value="1"/>
</dbReference>
<comment type="caution">
    <text evidence="5">The sequence shown here is derived from an EMBL/GenBank/DDBJ whole genome shotgun (WGS) entry which is preliminary data.</text>
</comment>
<dbReference type="Gene3D" id="1.25.40.10">
    <property type="entry name" value="Tetratricopeptide repeat domain"/>
    <property type="match status" value="2"/>
</dbReference>
<evidence type="ECO:0000313" key="6">
    <source>
        <dbReference type="Proteomes" id="UP000253303"/>
    </source>
</evidence>
<accession>A0A366LQD5</accession>
<dbReference type="EMBL" id="QMEY01000018">
    <property type="protein sequence ID" value="RBQ16101.1"/>
    <property type="molecule type" value="Genomic_DNA"/>
</dbReference>
<feature type="DNA-binding region" description="OmpR/PhoB-type" evidence="3">
    <location>
        <begin position="1"/>
        <end position="63"/>
    </location>
</feature>
<dbReference type="PANTHER" id="PTHR47691:SF3">
    <property type="entry name" value="HTH-TYPE TRANSCRIPTIONAL REGULATOR RV0890C-RELATED"/>
    <property type="match status" value="1"/>
</dbReference>
<dbReference type="Pfam" id="PF25872">
    <property type="entry name" value="HTH_77"/>
    <property type="match status" value="1"/>
</dbReference>
<dbReference type="PROSITE" id="PS51755">
    <property type="entry name" value="OMPR_PHOB"/>
    <property type="match status" value="1"/>
</dbReference>
<name>A0A366LQD5_9ACTN</name>
<dbReference type="SUPFAM" id="SSF48452">
    <property type="entry name" value="TPR-like"/>
    <property type="match status" value="2"/>
</dbReference>
<dbReference type="SMART" id="SM00862">
    <property type="entry name" value="Trans_reg_C"/>
    <property type="match status" value="1"/>
</dbReference>
<evidence type="ECO:0000256" key="1">
    <source>
        <dbReference type="ARBA" id="ARBA00005820"/>
    </source>
</evidence>
<feature type="domain" description="OmpR/PhoB-type" evidence="4">
    <location>
        <begin position="1"/>
        <end position="63"/>
    </location>
</feature>
<gene>
    <name evidence="5" type="ORF">DP939_31235</name>
</gene>
<organism evidence="5 6">
    <name type="scientific">Spongiactinospora rosea</name>
    <dbReference type="NCBI Taxonomy" id="2248750"/>
    <lineage>
        <taxon>Bacteria</taxon>
        <taxon>Bacillati</taxon>
        <taxon>Actinomycetota</taxon>
        <taxon>Actinomycetes</taxon>
        <taxon>Streptosporangiales</taxon>
        <taxon>Streptosporangiaceae</taxon>
        <taxon>Spongiactinospora</taxon>
    </lineage>
</organism>
<comment type="similarity">
    <text evidence="1">Belongs to the AfsR/DnrI/RedD regulatory family.</text>
</comment>
<dbReference type="Gene3D" id="3.40.50.300">
    <property type="entry name" value="P-loop containing nucleotide triphosphate hydrolases"/>
    <property type="match status" value="1"/>
</dbReference>
<dbReference type="AlphaFoldDB" id="A0A366LQD5"/>
<dbReference type="InterPro" id="IPR005158">
    <property type="entry name" value="BTAD"/>
</dbReference>
<evidence type="ECO:0000256" key="3">
    <source>
        <dbReference type="PROSITE-ProRule" id="PRU01091"/>
    </source>
</evidence>
<dbReference type="CDD" id="cd15831">
    <property type="entry name" value="BTAD"/>
    <property type="match status" value="1"/>
</dbReference>
<dbReference type="InterPro" id="IPR036388">
    <property type="entry name" value="WH-like_DNA-bd_sf"/>
</dbReference>
<dbReference type="PANTHER" id="PTHR47691">
    <property type="entry name" value="REGULATOR-RELATED"/>
    <property type="match status" value="1"/>
</dbReference>
<dbReference type="PRINTS" id="PR00364">
    <property type="entry name" value="DISEASERSIST"/>
</dbReference>
<dbReference type="GO" id="GO:0006355">
    <property type="term" value="P:regulation of DNA-templated transcription"/>
    <property type="evidence" value="ECO:0007669"/>
    <property type="project" value="InterPro"/>
</dbReference>
<dbReference type="GO" id="GO:0003677">
    <property type="term" value="F:DNA binding"/>
    <property type="evidence" value="ECO:0007669"/>
    <property type="project" value="UniProtKB-UniRule"/>
</dbReference>
<dbReference type="SUPFAM" id="SSF52540">
    <property type="entry name" value="P-loop containing nucleoside triphosphate hydrolases"/>
    <property type="match status" value="1"/>
</dbReference>
<dbReference type="InterPro" id="IPR027417">
    <property type="entry name" value="P-loop_NTPase"/>
</dbReference>
<dbReference type="SUPFAM" id="SSF46894">
    <property type="entry name" value="C-terminal effector domain of the bipartite response regulators"/>
    <property type="match status" value="1"/>
</dbReference>
<dbReference type="Proteomes" id="UP000253303">
    <property type="component" value="Unassembled WGS sequence"/>
</dbReference>
<reference evidence="5 6" key="1">
    <citation type="submission" date="2018-06" db="EMBL/GenBank/DDBJ databases">
        <title>Sphaerisporangium craniellae sp. nov., isolated from a marine sponge in the South China Sea.</title>
        <authorList>
            <person name="Li L."/>
        </authorList>
    </citation>
    <scope>NUCLEOTIDE SEQUENCE [LARGE SCALE GENOMIC DNA]</scope>
    <source>
        <strain evidence="5 6">LHW63015</strain>
    </source>
</reference>
<evidence type="ECO:0000313" key="5">
    <source>
        <dbReference type="EMBL" id="RBQ16101.1"/>
    </source>
</evidence>
<dbReference type="Pfam" id="PF03704">
    <property type="entry name" value="BTAD"/>
    <property type="match status" value="1"/>
</dbReference>
<evidence type="ECO:0000256" key="2">
    <source>
        <dbReference type="ARBA" id="ARBA00023125"/>
    </source>
</evidence>
<dbReference type="SMART" id="SM01043">
    <property type="entry name" value="BTAD"/>
    <property type="match status" value="1"/>
</dbReference>
<evidence type="ECO:0000259" key="4">
    <source>
        <dbReference type="PROSITE" id="PS51755"/>
    </source>
</evidence>